<dbReference type="InterPro" id="IPR056890">
    <property type="entry name" value="UBA_DHX29-like"/>
</dbReference>
<feature type="domain" description="Helicase ATP-binding" evidence="4">
    <location>
        <begin position="623"/>
        <end position="801"/>
    </location>
</feature>
<keyword evidence="2" id="KW-0067">ATP-binding</keyword>
<dbReference type="Proteomes" id="UP001498398">
    <property type="component" value="Unassembled WGS sequence"/>
</dbReference>
<evidence type="ECO:0000313" key="7">
    <source>
        <dbReference type="EMBL" id="KAK7465680.1"/>
    </source>
</evidence>
<evidence type="ECO:0008006" key="9">
    <source>
        <dbReference type="Google" id="ProtNLM"/>
    </source>
</evidence>
<evidence type="ECO:0000259" key="4">
    <source>
        <dbReference type="PROSITE" id="PS51192"/>
    </source>
</evidence>
<dbReference type="Pfam" id="PF07717">
    <property type="entry name" value="OB_NTP_bind"/>
    <property type="match status" value="1"/>
</dbReference>
<proteinExistence type="predicted"/>
<dbReference type="Pfam" id="PF24899">
    <property type="entry name" value="UBA_DHX29"/>
    <property type="match status" value="1"/>
</dbReference>
<dbReference type="Pfam" id="PF00270">
    <property type="entry name" value="DEAD"/>
    <property type="match status" value="1"/>
</dbReference>
<dbReference type="EMBL" id="JBANRG010000006">
    <property type="protein sequence ID" value="KAK7465680.1"/>
    <property type="molecule type" value="Genomic_DNA"/>
</dbReference>
<dbReference type="Pfam" id="PF00271">
    <property type="entry name" value="Helicase_C"/>
    <property type="match status" value="1"/>
</dbReference>
<reference evidence="6 8" key="1">
    <citation type="submission" date="2024-01" db="EMBL/GenBank/DDBJ databases">
        <title>A draft genome for the cacao thread blight pathogen Marasmiellus scandens.</title>
        <authorList>
            <person name="Baruah I.K."/>
            <person name="Leung J."/>
            <person name="Bukari Y."/>
            <person name="Amoako-Attah I."/>
            <person name="Meinhardt L.W."/>
            <person name="Bailey B.A."/>
            <person name="Cohen S.P."/>
        </authorList>
    </citation>
    <scope>NUCLEOTIDE SEQUENCE [LARGE SCALE GENOMIC DNA]</scope>
    <source>
        <strain evidence="6 8">GH-19</strain>
    </source>
</reference>
<dbReference type="InterPro" id="IPR027417">
    <property type="entry name" value="P-loop_NTPase"/>
</dbReference>
<name>A0ABR1JMG4_9AGAR</name>
<dbReference type="CDD" id="cd17917">
    <property type="entry name" value="DEXHc_RHA-like"/>
    <property type="match status" value="1"/>
</dbReference>
<dbReference type="SMART" id="SM00490">
    <property type="entry name" value="HELICc"/>
    <property type="match status" value="1"/>
</dbReference>
<organism evidence="6 8">
    <name type="scientific">Marasmiellus scandens</name>
    <dbReference type="NCBI Taxonomy" id="2682957"/>
    <lineage>
        <taxon>Eukaryota</taxon>
        <taxon>Fungi</taxon>
        <taxon>Dikarya</taxon>
        <taxon>Basidiomycota</taxon>
        <taxon>Agaricomycotina</taxon>
        <taxon>Agaricomycetes</taxon>
        <taxon>Agaricomycetidae</taxon>
        <taxon>Agaricales</taxon>
        <taxon>Marasmiineae</taxon>
        <taxon>Omphalotaceae</taxon>
        <taxon>Marasmiellus</taxon>
    </lineage>
</organism>
<evidence type="ECO:0000259" key="5">
    <source>
        <dbReference type="PROSITE" id="PS51194"/>
    </source>
</evidence>
<evidence type="ECO:0000256" key="1">
    <source>
        <dbReference type="ARBA" id="ARBA00022741"/>
    </source>
</evidence>
<comment type="caution">
    <text evidence="6">The sequence shown here is derived from an EMBL/GenBank/DDBJ whole genome shotgun (WGS) entry which is preliminary data.</text>
</comment>
<dbReference type="PROSITE" id="PS51192">
    <property type="entry name" value="HELICASE_ATP_BIND_1"/>
    <property type="match status" value="1"/>
</dbReference>
<dbReference type="Gene3D" id="3.40.50.300">
    <property type="entry name" value="P-loop containing nucleotide triphosphate hydrolases"/>
    <property type="match status" value="2"/>
</dbReference>
<dbReference type="InterPro" id="IPR007502">
    <property type="entry name" value="Helicase-assoc_dom"/>
</dbReference>
<dbReference type="SMART" id="SM00847">
    <property type="entry name" value="HA2"/>
    <property type="match status" value="1"/>
</dbReference>
<keyword evidence="8" id="KW-1185">Reference proteome</keyword>
<dbReference type="InterPro" id="IPR014001">
    <property type="entry name" value="Helicase_ATP-bd"/>
</dbReference>
<evidence type="ECO:0000313" key="8">
    <source>
        <dbReference type="Proteomes" id="UP001498398"/>
    </source>
</evidence>
<dbReference type="Pfam" id="PF21010">
    <property type="entry name" value="HA2_C"/>
    <property type="match status" value="1"/>
</dbReference>
<dbReference type="PANTHER" id="PTHR18934:SF145">
    <property type="entry name" value="ATP-DEPENDENT RNA HELICASE DHX57-RELATED"/>
    <property type="match status" value="1"/>
</dbReference>
<feature type="region of interest" description="Disordered" evidence="3">
    <location>
        <begin position="346"/>
        <end position="370"/>
    </location>
</feature>
<evidence type="ECO:0000256" key="2">
    <source>
        <dbReference type="ARBA" id="ARBA00022840"/>
    </source>
</evidence>
<dbReference type="SMART" id="SM00487">
    <property type="entry name" value="DEXDc"/>
    <property type="match status" value="1"/>
</dbReference>
<accession>A0ABR1JMG4</accession>
<dbReference type="InterPro" id="IPR011709">
    <property type="entry name" value="DEAD-box_helicase_OB_fold"/>
</dbReference>
<dbReference type="SUPFAM" id="SSF52540">
    <property type="entry name" value="P-loop containing nucleoside triphosphate hydrolases"/>
    <property type="match status" value="1"/>
</dbReference>
<keyword evidence="1" id="KW-0547">Nucleotide-binding</keyword>
<feature type="compositionally biased region" description="Polar residues" evidence="3">
    <location>
        <begin position="561"/>
        <end position="573"/>
    </location>
</feature>
<protein>
    <recommendedName>
        <fullName evidence="9">P-loop containing nucleoside triphosphate hydrolase protein</fullName>
    </recommendedName>
</protein>
<dbReference type="InterPro" id="IPR001650">
    <property type="entry name" value="Helicase_C-like"/>
</dbReference>
<dbReference type="Gene3D" id="1.20.120.1080">
    <property type="match status" value="1"/>
</dbReference>
<dbReference type="PROSITE" id="PS51194">
    <property type="entry name" value="HELICASE_CTER"/>
    <property type="match status" value="1"/>
</dbReference>
<dbReference type="CDD" id="cd18791">
    <property type="entry name" value="SF2_C_RHA"/>
    <property type="match status" value="1"/>
</dbReference>
<feature type="region of interest" description="Disordered" evidence="3">
    <location>
        <begin position="193"/>
        <end position="229"/>
    </location>
</feature>
<sequence>MAKKKKTQLKPVPRAFATTSVPKKVVEVEAAEEENALATLPGGTQRVADDVQALNAGPTREADNLLPEEQDTVDKYQEKVEKDIVRTVKAIEQDRRFSRTLPTLEMDSILVQRILDLANTFDAREYKKQLDEGQEKALLKIAVTYGTLRRLGFLESRIEDCLKAIDGVDLEEAYDWLYLNCTNEELLGVPGERSNMSSALGTPKIHTPKTPKRTPAEFQTPSTPKNSKKSFSLDVNAPVFVPSWKPPPVVNKEPAASVHSIDPDTEDFGDEDLSAEYVRLKLEIDSLTTHRRPGNTTPASRLLQLQTRFAAVQNSYFLDVGEAEQVYLLARQQADAADLRARLRGEDTTRTKSQHQNKRDLSIQTPPKTSDIEIDVFNEEDHSDSDSTGGGILGLLEDGPAESISNGTSIAIRDIELPRNWSGRTSKTILGETVSKMDKYAVIKYTIISGSSRAHRAAVSIRWGGKTQEWCMEDVACRDKIQAEQYIATIALHSLTYPRSEGFSSSGPGSQTSFRFLPPAFRELWNELEEARKSKDDEINRGIWAKLRLILESKLDTQSKTGNKSLKHLNNSSPRKHTPFSVINGANKDLVDEFRIREASPRYQEMLAQRNKLPIAGYRQQIIQTLEEHQVLVLSGETGCGKSTQVPAFILEDQLSRGQHCKIYCTEPRRISAISLAQRVSQELGEPANVVGTSNSLVGYSIRLESNTSKNTRLAYVTNGIALRMLESESGYGGHGTAFDEITHIIIDEVHERTIEADFLLIVLRSLLERKPNLKVILMSATVEADTISEYFGGCPMLHIPGRIFPVDVFYLEDAVECTGFSISHDSPYAKRSHDKFYKGKNKTDWSEELALGNGDDEEDEVSGELKLEKRYSSTTVQTLSLYDERQIPYELIVQLLERICFDNTFVSYSSAILLFMPGLAEIRRLNDLLAEHDVFSSDLFKIYPLHSTLSSENQSAVFEVPPSGVRKIVIATNIAETGITIPDVTCVIDTGKHREMRFDEKRQISRLVETFIAKSNAAQRRGRAGRVQDGICFHLFTKLRHDTLLADNPQPEMLRLSLAELSLRIKIMNLPQLGSSIEGVLSSALSPPSSTNIQRAIASLVEVRALTPSEDITPMGRLLSKLPCDVHLGKFLLTAAVFRCLDPALTIAATLNSKSPFISPLGLEQEADRAKASFKLENSDFLTLHNAFSSWRRACANGSTRKFCRQSFLSHQNLQQIEELRQQFLGYLIDSSFIHVDKSYIRELNRARYGRHRTPRFVSVPPELNTGSENGALVHGALLNGLYPKILSVDQDQMRMVTNNQATFFHPSSVNFGKKPTDLGVNHLLYFTAMHSKKLYVWEIAPVDDLALLLLCGEADFKLISNSVSIDRKIRFQLSPKANIALKLLRSHLNSLLESQFRGQRALVESQIHWQDLAMMTLGKVKFQPEATPQVIVQ</sequence>
<evidence type="ECO:0000313" key="6">
    <source>
        <dbReference type="EMBL" id="KAK7463716.1"/>
    </source>
</evidence>
<feature type="region of interest" description="Disordered" evidence="3">
    <location>
        <begin position="561"/>
        <end position="582"/>
    </location>
</feature>
<evidence type="ECO:0000256" key="3">
    <source>
        <dbReference type="SAM" id="MobiDB-lite"/>
    </source>
</evidence>
<gene>
    <name evidence="7" type="ORF">VKT23_005652</name>
    <name evidence="6" type="ORF">VKT23_007056</name>
</gene>
<dbReference type="InterPro" id="IPR011545">
    <property type="entry name" value="DEAD/DEAH_box_helicase_dom"/>
</dbReference>
<dbReference type="EMBL" id="JBANRG010000009">
    <property type="protein sequence ID" value="KAK7463716.1"/>
    <property type="molecule type" value="Genomic_DNA"/>
</dbReference>
<feature type="domain" description="Helicase C-terminal" evidence="5">
    <location>
        <begin position="892"/>
        <end position="1070"/>
    </location>
</feature>
<dbReference type="PANTHER" id="PTHR18934">
    <property type="entry name" value="ATP-DEPENDENT RNA HELICASE"/>
    <property type="match status" value="1"/>
</dbReference>